<keyword evidence="2" id="KW-0808">Transferase</keyword>
<dbReference type="Gene3D" id="3.90.550.10">
    <property type="entry name" value="Spore Coat Polysaccharide Biosynthesis Protein SpsA, Chain A"/>
    <property type="match status" value="1"/>
</dbReference>
<comment type="caution">
    <text evidence="2">The sequence shown here is derived from an EMBL/GenBank/DDBJ whole genome shotgun (WGS) entry which is preliminary data.</text>
</comment>
<dbReference type="PANTHER" id="PTHR46390">
    <property type="entry name" value="MANNOSE-1-PHOSPHATE GUANYLYLTRANSFERASE"/>
    <property type="match status" value="1"/>
</dbReference>
<dbReference type="GO" id="GO:0016779">
    <property type="term" value="F:nucleotidyltransferase activity"/>
    <property type="evidence" value="ECO:0007669"/>
    <property type="project" value="UniProtKB-KW"/>
</dbReference>
<dbReference type="InterPro" id="IPR005835">
    <property type="entry name" value="NTP_transferase_dom"/>
</dbReference>
<dbReference type="CDD" id="cd02509">
    <property type="entry name" value="GDP-M1P_Guanylyltransferase"/>
    <property type="match status" value="1"/>
</dbReference>
<sequence>MANRKKTYIVIMAGGIGARFWPYSRRHKPKQFLDVLGEGRSLLQMTFDRFKEMASPDRFIVITYGKYLDQVKEQLPELDENQILCEPSRKNTATCIAYATYRIYSKDPDASLIITPADHLILEGEKFHQVMHKALRASQHGQRLVTIGIKPTRPETGYGYIQYVQEKNFDVLKVKTFTEKPDLELAKTFLKSGDFLWNSGIFIWKAESLISALKTYLPDTAEVFEDGLNSLNTSKEAEFIRNAYALVKNISIDFGVMEKSDQVYVIPADIGWSDLGSWQSLHDIRTKDPDGNVIDGNTILYDTKGSFIRLDNDKLVMVKGLENYLIVEENNVLLICPIDSEKEFRQFVADAKKKDSRYI</sequence>
<dbReference type="Pfam" id="PF00483">
    <property type="entry name" value="NTP_transferase"/>
    <property type="match status" value="1"/>
</dbReference>
<dbReference type="InterPro" id="IPR029044">
    <property type="entry name" value="Nucleotide-diphossugar_trans"/>
</dbReference>
<evidence type="ECO:0000313" key="2">
    <source>
        <dbReference type="EMBL" id="MDN3203288.1"/>
    </source>
</evidence>
<gene>
    <name evidence="2" type="ORF">QVH07_03980</name>
</gene>
<evidence type="ECO:0000313" key="3">
    <source>
        <dbReference type="Proteomes" id="UP001171916"/>
    </source>
</evidence>
<dbReference type="SUPFAM" id="SSF159283">
    <property type="entry name" value="Guanosine diphospho-D-mannose pyrophosphorylase/mannose-6-phosphate isomerase linker domain"/>
    <property type="match status" value="1"/>
</dbReference>
<feature type="domain" description="Nucleotidyl transferase" evidence="1">
    <location>
        <begin position="10"/>
        <end position="288"/>
    </location>
</feature>
<dbReference type="InterPro" id="IPR051161">
    <property type="entry name" value="Mannose-6P_isomerase_type2"/>
</dbReference>
<evidence type="ECO:0000259" key="1">
    <source>
        <dbReference type="Pfam" id="PF00483"/>
    </source>
</evidence>
<keyword evidence="2" id="KW-0548">Nucleotidyltransferase</keyword>
<dbReference type="InterPro" id="IPR049577">
    <property type="entry name" value="GMPP_N"/>
</dbReference>
<accession>A0ABT7Y9V4</accession>
<dbReference type="PANTHER" id="PTHR46390:SF1">
    <property type="entry name" value="MANNOSE-1-PHOSPHATE GUANYLYLTRANSFERASE"/>
    <property type="match status" value="1"/>
</dbReference>
<dbReference type="EMBL" id="JAUEPH010000002">
    <property type="protein sequence ID" value="MDN3203288.1"/>
    <property type="molecule type" value="Genomic_DNA"/>
</dbReference>
<proteinExistence type="predicted"/>
<dbReference type="SUPFAM" id="SSF53448">
    <property type="entry name" value="Nucleotide-diphospho-sugar transferases"/>
    <property type="match status" value="1"/>
</dbReference>
<reference evidence="2" key="1">
    <citation type="submission" date="2023-06" db="EMBL/GenBank/DDBJ databases">
        <title>Robiginitalea aurantiacus sp. nov. and Algoriphagus sediminis sp. nov., isolated from coastal sediment.</title>
        <authorList>
            <person name="Zhou Z.Y."/>
            <person name="An J."/>
            <person name="Jia Y.W."/>
            <person name="Du Z.J."/>
        </authorList>
    </citation>
    <scope>NUCLEOTIDE SEQUENCE</scope>
    <source>
        <strain evidence="2">C2-7</strain>
    </source>
</reference>
<dbReference type="RefSeq" id="WP_289998852.1">
    <property type="nucleotide sequence ID" value="NZ_JAUEPH010000002.1"/>
</dbReference>
<keyword evidence="3" id="KW-1185">Reference proteome</keyword>
<organism evidence="2 3">
    <name type="scientific">Algoriphagus sediminis</name>
    <dbReference type="NCBI Taxonomy" id="3057113"/>
    <lineage>
        <taxon>Bacteria</taxon>
        <taxon>Pseudomonadati</taxon>
        <taxon>Bacteroidota</taxon>
        <taxon>Cytophagia</taxon>
        <taxon>Cytophagales</taxon>
        <taxon>Cyclobacteriaceae</taxon>
        <taxon>Algoriphagus</taxon>
    </lineage>
</organism>
<dbReference type="Proteomes" id="UP001171916">
    <property type="component" value="Unassembled WGS sequence"/>
</dbReference>
<protein>
    <submittedName>
        <fullName evidence="2">Mannose-1-phosphate guanylyltransferase</fullName>
    </submittedName>
</protein>
<name>A0ABT7Y9V4_9BACT</name>